<dbReference type="Gene3D" id="3.40.50.2300">
    <property type="match status" value="2"/>
</dbReference>
<feature type="region of interest" description="Disordered" evidence="3">
    <location>
        <begin position="28"/>
        <end position="59"/>
    </location>
</feature>
<reference evidence="6 7" key="1">
    <citation type="submission" date="2024-09" db="EMBL/GenBank/DDBJ databases">
        <authorList>
            <person name="Sun Q."/>
            <person name="Mori K."/>
        </authorList>
    </citation>
    <scope>NUCLEOTIDE SEQUENCE [LARGE SCALE GENOMIC DNA]</scope>
    <source>
        <strain evidence="6 7">CCM 7228</strain>
    </source>
</reference>
<accession>A0ABV6GC50</accession>
<gene>
    <name evidence="6" type="ORF">ACFFIX_03425</name>
</gene>
<dbReference type="InterPro" id="IPR028082">
    <property type="entry name" value="Peripla_BP_I"/>
</dbReference>
<dbReference type="SUPFAM" id="SSF53822">
    <property type="entry name" value="Periplasmic binding protein-like I"/>
    <property type="match status" value="1"/>
</dbReference>
<dbReference type="CDD" id="cd06305">
    <property type="entry name" value="PBP1_methylthioribose_binding-like"/>
    <property type="match status" value="1"/>
</dbReference>
<evidence type="ECO:0000256" key="4">
    <source>
        <dbReference type="SAM" id="SignalP"/>
    </source>
</evidence>
<evidence type="ECO:0000259" key="5">
    <source>
        <dbReference type="Pfam" id="PF13407"/>
    </source>
</evidence>
<feature type="signal peptide" evidence="4">
    <location>
        <begin position="1"/>
        <end position="27"/>
    </location>
</feature>
<keyword evidence="4" id="KW-0732">Signal</keyword>
<evidence type="ECO:0000256" key="3">
    <source>
        <dbReference type="SAM" id="MobiDB-lite"/>
    </source>
</evidence>
<dbReference type="Proteomes" id="UP001589854">
    <property type="component" value="Unassembled WGS sequence"/>
</dbReference>
<feature type="compositionally biased region" description="Basic and acidic residues" evidence="3">
    <location>
        <begin position="32"/>
        <end position="52"/>
    </location>
</feature>
<evidence type="ECO:0000313" key="6">
    <source>
        <dbReference type="EMBL" id="MFC0270507.1"/>
    </source>
</evidence>
<feature type="domain" description="Periplasmic binding protein" evidence="5">
    <location>
        <begin position="80"/>
        <end position="328"/>
    </location>
</feature>
<dbReference type="Pfam" id="PF13407">
    <property type="entry name" value="Peripla_BP_4"/>
    <property type="match status" value="1"/>
</dbReference>
<name>A0ABV6GC50_9BACI</name>
<dbReference type="EMBL" id="JBHLVO010000002">
    <property type="protein sequence ID" value="MFC0270507.1"/>
    <property type="molecule type" value="Genomic_DNA"/>
</dbReference>
<sequence>MKQFKHLLIILSLLLLVLAGCTSEQEAASTTEADKDVKTEETKSSETSEKTATETASNVEIPEAVQKPIKVAAIMQMSIGTFSSQYISGVKEQVEKFGGEVQIYNADNDLSKMATYVDTAITQNVDAILIDHGRAEALQGPVEKAVAKGIPVVAFDSDINVEGVTVIDQDDYSLAWKSLKTMAEDINGEGNIVTVWVGGFTPMERRHVIYDAFKQRYPGIKEVAKFGTASANTALDTQTQMEAILKKYPNKGDIDAVFAAWDEFAKGATKAIQQAGRDEIKVYGIDLSDEDLELIQQPNSPWVATAATDPAEVGRVQVRFAYQKIAGEDTPNIFSLEPHLVERSSLPDQSIKMTSLSEHVPGWGQSTVATSPWMEGLEEKGNK</sequence>
<dbReference type="InterPro" id="IPR050555">
    <property type="entry name" value="Bact_Solute-Bind_Prot2"/>
</dbReference>
<feature type="region of interest" description="Disordered" evidence="3">
    <location>
        <begin position="362"/>
        <end position="383"/>
    </location>
</feature>
<comment type="subcellular location">
    <subcellularLocation>
        <location evidence="1">Cell envelope</location>
    </subcellularLocation>
</comment>
<evidence type="ECO:0000313" key="7">
    <source>
        <dbReference type="Proteomes" id="UP001589854"/>
    </source>
</evidence>
<evidence type="ECO:0000256" key="1">
    <source>
        <dbReference type="ARBA" id="ARBA00004196"/>
    </source>
</evidence>
<dbReference type="RefSeq" id="WP_378930549.1">
    <property type="nucleotide sequence ID" value="NZ_JBHLVO010000002.1"/>
</dbReference>
<proteinExistence type="inferred from homology"/>
<comment type="caution">
    <text evidence="6">The sequence shown here is derived from an EMBL/GenBank/DDBJ whole genome shotgun (WGS) entry which is preliminary data.</text>
</comment>
<dbReference type="PROSITE" id="PS51257">
    <property type="entry name" value="PROKAR_LIPOPROTEIN"/>
    <property type="match status" value="1"/>
</dbReference>
<keyword evidence="7" id="KW-1185">Reference proteome</keyword>
<dbReference type="InterPro" id="IPR025997">
    <property type="entry name" value="SBP_2_dom"/>
</dbReference>
<evidence type="ECO:0000256" key="2">
    <source>
        <dbReference type="ARBA" id="ARBA00007639"/>
    </source>
</evidence>
<feature type="chain" id="PRO_5046397904" evidence="4">
    <location>
        <begin position="28"/>
        <end position="383"/>
    </location>
</feature>
<dbReference type="PANTHER" id="PTHR30036">
    <property type="entry name" value="D-XYLOSE-BINDING PERIPLASMIC PROTEIN"/>
    <property type="match status" value="1"/>
</dbReference>
<protein>
    <submittedName>
        <fullName evidence="6">Sugar ABC transporter substrate-binding protein</fullName>
    </submittedName>
</protein>
<comment type="similarity">
    <text evidence="2">Belongs to the bacterial solute-binding protein 2 family.</text>
</comment>
<organism evidence="6 7">
    <name type="scientific">Metabacillus herbersteinensis</name>
    <dbReference type="NCBI Taxonomy" id="283816"/>
    <lineage>
        <taxon>Bacteria</taxon>
        <taxon>Bacillati</taxon>
        <taxon>Bacillota</taxon>
        <taxon>Bacilli</taxon>
        <taxon>Bacillales</taxon>
        <taxon>Bacillaceae</taxon>
        <taxon>Metabacillus</taxon>
    </lineage>
</organism>
<dbReference type="PANTHER" id="PTHR30036:SF7">
    <property type="entry name" value="ABC TRANSPORTER PERIPLASMIC-BINDING PROTEIN YPHF"/>
    <property type="match status" value="1"/>
</dbReference>